<dbReference type="SUPFAM" id="SSF51206">
    <property type="entry name" value="cAMP-binding domain-like"/>
    <property type="match status" value="2"/>
</dbReference>
<dbReference type="AlphaFoldDB" id="A0A2S9YR32"/>
<evidence type="ECO:0000313" key="3">
    <source>
        <dbReference type="Proteomes" id="UP000238823"/>
    </source>
</evidence>
<proteinExistence type="predicted"/>
<dbReference type="Gene3D" id="2.60.120.10">
    <property type="entry name" value="Jelly Rolls"/>
    <property type="match status" value="1"/>
</dbReference>
<evidence type="ECO:0008006" key="4">
    <source>
        <dbReference type="Google" id="ProtNLM"/>
    </source>
</evidence>
<feature type="compositionally biased region" description="Acidic residues" evidence="1">
    <location>
        <begin position="205"/>
        <end position="220"/>
    </location>
</feature>
<sequence>MRTLAPKPPTPDKASLIRFLLTCPLFQRLTEPDVEPLAERLQMHHYEDSTDLFSRVATPDSTPLRLVAHGQASWEPSNSSEQKGAWMLTTGSCFGLSAINDWACAKKIPSAWPAPDPAPVRCNAVGPLWVLELAPQHFDDVFMHPQGNAICSRLLCMFPTGLNAPRVVAALRSTPQFSRVTTPKLYRLLERAPTLAYGPMQLEQPPEEPEEPEEPEDDDPQQLGLEGKSVTSPALYYVLEGQLTVSNDEQTVSLGVGELGGPGMFDDSPQANQFAAQATDEARAVVLTQASLLDQIRTDPGLARALGPRGLSKAVDP</sequence>
<organism evidence="2 3">
    <name type="scientific">Enhygromyxa salina</name>
    <dbReference type="NCBI Taxonomy" id="215803"/>
    <lineage>
        <taxon>Bacteria</taxon>
        <taxon>Pseudomonadati</taxon>
        <taxon>Myxococcota</taxon>
        <taxon>Polyangia</taxon>
        <taxon>Nannocystales</taxon>
        <taxon>Nannocystaceae</taxon>
        <taxon>Enhygromyxa</taxon>
    </lineage>
</organism>
<accession>A0A2S9YR32</accession>
<evidence type="ECO:0000256" key="1">
    <source>
        <dbReference type="SAM" id="MobiDB-lite"/>
    </source>
</evidence>
<dbReference type="InterPro" id="IPR014710">
    <property type="entry name" value="RmlC-like_jellyroll"/>
</dbReference>
<reference evidence="2 3" key="1">
    <citation type="submission" date="2018-03" db="EMBL/GenBank/DDBJ databases">
        <title>Draft Genome Sequences of the Obligatory Marine Myxobacteria Enhygromyxa salina SWB007.</title>
        <authorList>
            <person name="Poehlein A."/>
            <person name="Moghaddam J.A."/>
            <person name="Harms H."/>
            <person name="Alanjari M."/>
            <person name="Koenig G.M."/>
            <person name="Daniel R."/>
            <person name="Schaeberle T.F."/>
        </authorList>
    </citation>
    <scope>NUCLEOTIDE SEQUENCE [LARGE SCALE GENOMIC DNA]</scope>
    <source>
        <strain evidence="2 3">SWB007</strain>
    </source>
</reference>
<name>A0A2S9YR32_9BACT</name>
<comment type="caution">
    <text evidence="2">The sequence shown here is derived from an EMBL/GenBank/DDBJ whole genome shotgun (WGS) entry which is preliminary data.</text>
</comment>
<gene>
    <name evidence="2" type="ORF">ENSA7_27580</name>
</gene>
<evidence type="ECO:0000313" key="2">
    <source>
        <dbReference type="EMBL" id="PRQ07538.1"/>
    </source>
</evidence>
<dbReference type="InterPro" id="IPR018490">
    <property type="entry name" value="cNMP-bd_dom_sf"/>
</dbReference>
<dbReference type="EMBL" id="PVNL01000052">
    <property type="protein sequence ID" value="PRQ07538.1"/>
    <property type="molecule type" value="Genomic_DNA"/>
</dbReference>
<feature type="region of interest" description="Disordered" evidence="1">
    <location>
        <begin position="199"/>
        <end position="226"/>
    </location>
</feature>
<protein>
    <recommendedName>
        <fullName evidence="4">Cyclic nucleotide-binding domain-containing protein</fullName>
    </recommendedName>
</protein>
<dbReference type="Proteomes" id="UP000238823">
    <property type="component" value="Unassembled WGS sequence"/>
</dbReference>